<proteinExistence type="predicted"/>
<dbReference type="Pfam" id="PF05977">
    <property type="entry name" value="MFS_3"/>
    <property type="match status" value="1"/>
</dbReference>
<dbReference type="AlphaFoldDB" id="A0A0X3VCT8"/>
<dbReference type="InterPro" id="IPR010290">
    <property type="entry name" value="TM_effector"/>
</dbReference>
<dbReference type="SUPFAM" id="SSF103473">
    <property type="entry name" value="MFS general substrate transporter"/>
    <property type="match status" value="1"/>
</dbReference>
<evidence type="ECO:0000256" key="1">
    <source>
        <dbReference type="ARBA" id="ARBA00004651"/>
    </source>
</evidence>
<keyword evidence="3" id="KW-1003">Cell membrane</keyword>
<evidence type="ECO:0000256" key="3">
    <source>
        <dbReference type="ARBA" id="ARBA00022475"/>
    </source>
</evidence>
<name>A0A0X3VCT8_9ACTN</name>
<dbReference type="PANTHER" id="PTHR23513">
    <property type="entry name" value="INTEGRAL MEMBRANE EFFLUX PROTEIN-RELATED"/>
    <property type="match status" value="1"/>
</dbReference>
<evidence type="ECO:0000256" key="6">
    <source>
        <dbReference type="ARBA" id="ARBA00023136"/>
    </source>
</evidence>
<feature type="transmembrane region" description="Helical" evidence="7">
    <location>
        <begin position="106"/>
        <end position="127"/>
    </location>
</feature>
<feature type="transmembrane region" description="Helical" evidence="7">
    <location>
        <begin position="311"/>
        <end position="332"/>
    </location>
</feature>
<dbReference type="Gene3D" id="1.20.1250.20">
    <property type="entry name" value="MFS general substrate transporter like domains"/>
    <property type="match status" value="1"/>
</dbReference>
<feature type="transmembrane region" description="Helical" evidence="7">
    <location>
        <begin position="378"/>
        <end position="396"/>
    </location>
</feature>
<feature type="transmembrane region" description="Helical" evidence="7">
    <location>
        <begin position="344"/>
        <end position="366"/>
    </location>
</feature>
<keyword evidence="6 7" id="KW-0472">Membrane</keyword>
<comment type="subcellular location">
    <subcellularLocation>
        <location evidence="1">Cell membrane</location>
        <topology evidence="1">Multi-pass membrane protein</topology>
    </subcellularLocation>
</comment>
<feature type="transmembrane region" description="Helical" evidence="7">
    <location>
        <begin position="14"/>
        <end position="37"/>
    </location>
</feature>
<keyword evidence="9" id="KW-1185">Reference proteome</keyword>
<evidence type="ECO:0000313" key="8">
    <source>
        <dbReference type="EMBL" id="KUL42237.1"/>
    </source>
</evidence>
<dbReference type="GO" id="GO:0005886">
    <property type="term" value="C:plasma membrane"/>
    <property type="evidence" value="ECO:0007669"/>
    <property type="project" value="UniProtKB-SubCell"/>
</dbReference>
<accession>A0A0X3VCT8</accession>
<gene>
    <name evidence="8" type="ORF">ADL15_01480</name>
</gene>
<evidence type="ECO:0008006" key="10">
    <source>
        <dbReference type="Google" id="ProtNLM"/>
    </source>
</evidence>
<dbReference type="OrthoDB" id="145388at2"/>
<feature type="transmembrane region" description="Helical" evidence="7">
    <location>
        <begin position="77"/>
        <end position="99"/>
    </location>
</feature>
<evidence type="ECO:0000256" key="5">
    <source>
        <dbReference type="ARBA" id="ARBA00022989"/>
    </source>
</evidence>
<dbReference type="InterPro" id="IPR036259">
    <property type="entry name" value="MFS_trans_sf"/>
</dbReference>
<keyword evidence="2" id="KW-0813">Transport</keyword>
<dbReference type="CDD" id="cd06173">
    <property type="entry name" value="MFS_MefA_like"/>
    <property type="match status" value="1"/>
</dbReference>
<feature type="transmembrane region" description="Helical" evidence="7">
    <location>
        <begin position="224"/>
        <end position="247"/>
    </location>
</feature>
<feature type="transmembrane region" description="Helical" evidence="7">
    <location>
        <begin position="259"/>
        <end position="279"/>
    </location>
</feature>
<evidence type="ECO:0000313" key="9">
    <source>
        <dbReference type="Proteomes" id="UP000053244"/>
    </source>
</evidence>
<dbReference type="PANTHER" id="PTHR23513:SF6">
    <property type="entry name" value="MAJOR FACILITATOR SUPERFAMILY ASSOCIATED DOMAIN-CONTAINING PROTEIN"/>
    <property type="match status" value="1"/>
</dbReference>
<comment type="caution">
    <text evidence="8">The sequence shown here is derived from an EMBL/GenBank/DDBJ whole genome shotgun (WGS) entry which is preliminary data.</text>
</comment>
<keyword evidence="5 7" id="KW-1133">Transmembrane helix</keyword>
<keyword evidence="4 7" id="KW-0812">Transmembrane</keyword>
<reference evidence="8 9" key="1">
    <citation type="submission" date="2015-10" db="EMBL/GenBank/DDBJ databases">
        <authorList>
            <person name="Gilbert D.G."/>
        </authorList>
    </citation>
    <scope>NUCLEOTIDE SEQUENCE [LARGE SCALE GENOMIC DNA]</scope>
    <source>
        <strain evidence="8 9">NRRL B-16712</strain>
    </source>
</reference>
<sequence length="419" mass="42555">MSTGIATDPDFRKLWGGLTVSQLGTSVASVVTPLIALQVLNASAFTVSLLTAAAWLPWLLIGLPAGAWVDRVAKRPVLLACDAASMLLVASVPVTAWLGRLTVAHLLVVALLTGVASVFFEVANTGFLPAMFESGQLVRANALVQGSTSAVQIGGPALAGALAAILGAVTGLVVDATSFAVSFLGLALIRRPERPVARAPRKHLAHEIRDGVRWLLHDRYLRNLMLQGATANLALTGYGALTVVFLVRDVGVGAGTVGLLMSASGLGGVAAAGATPFLVRRYGAARAMLACKLAAGVSALLIPFTGPGPGLIAFVAGTALVAAFVVAGNVIAGSFRQAYVPAALLGRVLTAMQFVNLGTIPVGAVLGGALATAYGSRVAIAAMTTTYALSGLILVVGPFRGRRDLPVLDGGASSRSVIV</sequence>
<evidence type="ECO:0000256" key="4">
    <source>
        <dbReference type="ARBA" id="ARBA00022692"/>
    </source>
</evidence>
<feature type="transmembrane region" description="Helical" evidence="7">
    <location>
        <begin position="286"/>
        <end position="305"/>
    </location>
</feature>
<dbReference type="RefSeq" id="WP_067684342.1">
    <property type="nucleotide sequence ID" value="NZ_LLZH01000002.1"/>
</dbReference>
<dbReference type="EMBL" id="LLZH01000002">
    <property type="protein sequence ID" value="KUL42237.1"/>
    <property type="molecule type" value="Genomic_DNA"/>
</dbReference>
<dbReference type="Proteomes" id="UP000053244">
    <property type="component" value="Unassembled WGS sequence"/>
</dbReference>
<feature type="transmembrane region" description="Helical" evidence="7">
    <location>
        <begin position="44"/>
        <end position="65"/>
    </location>
</feature>
<evidence type="ECO:0000256" key="2">
    <source>
        <dbReference type="ARBA" id="ARBA00022448"/>
    </source>
</evidence>
<evidence type="ECO:0000256" key="7">
    <source>
        <dbReference type="SAM" id="Phobius"/>
    </source>
</evidence>
<protein>
    <recommendedName>
        <fullName evidence="10">MFS transporter</fullName>
    </recommendedName>
</protein>
<feature type="transmembrane region" description="Helical" evidence="7">
    <location>
        <begin position="161"/>
        <end position="189"/>
    </location>
</feature>
<organism evidence="8 9">
    <name type="scientific">Actinoplanes awajinensis subsp. mycoplanecinus</name>
    <dbReference type="NCBI Taxonomy" id="135947"/>
    <lineage>
        <taxon>Bacteria</taxon>
        <taxon>Bacillati</taxon>
        <taxon>Actinomycetota</taxon>
        <taxon>Actinomycetes</taxon>
        <taxon>Micromonosporales</taxon>
        <taxon>Micromonosporaceae</taxon>
        <taxon>Actinoplanes</taxon>
    </lineage>
</organism>